<dbReference type="OrthoDB" id="10250478at2759"/>
<dbReference type="Pfam" id="PF03950">
    <property type="entry name" value="tRNA-synt_1c_C"/>
    <property type="match status" value="1"/>
</dbReference>
<dbReference type="GO" id="GO:0005739">
    <property type="term" value="C:mitochondrion"/>
    <property type="evidence" value="ECO:0007669"/>
    <property type="project" value="EnsemblFungi"/>
</dbReference>
<dbReference type="PANTHER" id="PTHR43097:SF5">
    <property type="entry name" value="GLUTAMATE--TRNA LIGASE"/>
    <property type="match status" value="1"/>
</dbReference>
<evidence type="ECO:0000256" key="4">
    <source>
        <dbReference type="ARBA" id="ARBA00022490"/>
    </source>
</evidence>
<dbReference type="FunFam" id="3.40.50.620:FF:000037">
    <property type="entry name" value="Glutamine--tRNA ligase cytoplasmic"/>
    <property type="match status" value="1"/>
</dbReference>
<evidence type="ECO:0000313" key="18">
    <source>
        <dbReference type="Proteomes" id="UP000192639"/>
    </source>
</evidence>
<evidence type="ECO:0000259" key="14">
    <source>
        <dbReference type="Pfam" id="PF00749"/>
    </source>
</evidence>
<dbReference type="FunFam" id="1.10.1160.10:FF:000001">
    <property type="entry name" value="Glutamine--tRNA ligase"/>
    <property type="match status" value="1"/>
</dbReference>
<dbReference type="Pfam" id="PF20974">
    <property type="entry name" value="tRNA-synt_1c_C2"/>
    <property type="match status" value="1"/>
</dbReference>
<dbReference type="GO" id="GO:1990825">
    <property type="term" value="F:sequence-specific mRNA binding"/>
    <property type="evidence" value="ECO:0007669"/>
    <property type="project" value="EnsemblFungi"/>
</dbReference>
<dbReference type="InterPro" id="IPR049437">
    <property type="entry name" value="tRNA-synt_1c_C2"/>
</dbReference>
<dbReference type="PANTHER" id="PTHR43097">
    <property type="entry name" value="GLUTAMINE-TRNA LIGASE"/>
    <property type="match status" value="1"/>
</dbReference>
<organism evidence="17 18">
    <name type="scientific">Enterospora canceri</name>
    <dbReference type="NCBI Taxonomy" id="1081671"/>
    <lineage>
        <taxon>Eukaryota</taxon>
        <taxon>Fungi</taxon>
        <taxon>Fungi incertae sedis</taxon>
        <taxon>Microsporidia</taxon>
        <taxon>Enterocytozoonidae</taxon>
        <taxon>Enterospora</taxon>
    </lineage>
</organism>
<dbReference type="Proteomes" id="UP000192639">
    <property type="component" value="Unassembled WGS sequence"/>
</dbReference>
<protein>
    <recommendedName>
        <fullName evidence="12">Probable glutamate--tRNA ligase, cytoplasmic</fullName>
        <ecNumber evidence="3">6.1.1.17</ecNumber>
    </recommendedName>
    <alternativeName>
        <fullName evidence="10">Glutamyl-tRNA synthetase</fullName>
    </alternativeName>
</protein>
<keyword evidence="7 13" id="KW-0067">ATP-binding</keyword>
<comment type="caution">
    <text evidence="17">The sequence shown here is derived from an EMBL/GenBank/DDBJ whole genome shotgun (WGS) entry which is preliminary data.</text>
</comment>
<dbReference type="InterPro" id="IPR020059">
    <property type="entry name" value="Glu/Gln-tRNA-synth_Ib_codon-bd"/>
</dbReference>
<evidence type="ECO:0000256" key="8">
    <source>
        <dbReference type="ARBA" id="ARBA00022917"/>
    </source>
</evidence>
<evidence type="ECO:0000256" key="11">
    <source>
        <dbReference type="ARBA" id="ARBA00048351"/>
    </source>
</evidence>
<dbReference type="HAMAP" id="MF_02076">
    <property type="entry name" value="Glu_tRNA_synth_type2"/>
    <property type="match status" value="1"/>
</dbReference>
<evidence type="ECO:0000259" key="15">
    <source>
        <dbReference type="Pfam" id="PF03950"/>
    </source>
</evidence>
<evidence type="ECO:0000256" key="10">
    <source>
        <dbReference type="ARBA" id="ARBA00030865"/>
    </source>
</evidence>
<keyword evidence="4" id="KW-0963">Cytoplasm</keyword>
<name>A0A1Y1S7M3_9MICR</name>
<keyword evidence="9 13" id="KW-0030">Aminoacyl-tRNA synthetase</keyword>
<comment type="catalytic activity">
    <reaction evidence="11">
        <text>tRNA(Glu) + L-glutamate + ATP = L-glutamyl-tRNA(Glu) + AMP + diphosphate</text>
        <dbReference type="Rhea" id="RHEA:23540"/>
        <dbReference type="Rhea" id="RHEA-COMP:9663"/>
        <dbReference type="Rhea" id="RHEA-COMP:9680"/>
        <dbReference type="ChEBI" id="CHEBI:29985"/>
        <dbReference type="ChEBI" id="CHEBI:30616"/>
        <dbReference type="ChEBI" id="CHEBI:33019"/>
        <dbReference type="ChEBI" id="CHEBI:78442"/>
        <dbReference type="ChEBI" id="CHEBI:78520"/>
        <dbReference type="ChEBI" id="CHEBI:456215"/>
        <dbReference type="EC" id="6.1.1.17"/>
    </reaction>
</comment>
<evidence type="ECO:0000256" key="9">
    <source>
        <dbReference type="ARBA" id="ARBA00023146"/>
    </source>
</evidence>
<evidence type="ECO:0000313" key="17">
    <source>
        <dbReference type="EMBL" id="ORD94442.1"/>
    </source>
</evidence>
<dbReference type="InterPro" id="IPR011035">
    <property type="entry name" value="Ribosomal_bL25/Gln-tRNA_synth"/>
</dbReference>
<reference evidence="17 18" key="1">
    <citation type="journal article" date="2017" name="Environ. Microbiol.">
        <title>Decay of the glycolytic pathway and adaptation to intranuclear parasitism within Enterocytozoonidae microsporidia.</title>
        <authorList>
            <person name="Wiredu Boakye D."/>
            <person name="Jaroenlak P."/>
            <person name="Prachumwat A."/>
            <person name="Williams T.A."/>
            <person name="Bateman K.S."/>
            <person name="Itsathitphaisarn O."/>
            <person name="Sritunyalucksana K."/>
            <person name="Paszkiewicz K.H."/>
            <person name="Moore K.A."/>
            <person name="Stentiford G.D."/>
            <person name="Williams B.A."/>
        </authorList>
    </citation>
    <scope>NUCLEOTIDE SEQUENCE [LARGE SCALE GENOMIC DNA]</scope>
    <source>
        <strain evidence="17 18">GB1</strain>
    </source>
</reference>
<evidence type="ECO:0000256" key="6">
    <source>
        <dbReference type="ARBA" id="ARBA00022741"/>
    </source>
</evidence>
<dbReference type="Gene3D" id="3.40.50.620">
    <property type="entry name" value="HUPs"/>
    <property type="match status" value="1"/>
</dbReference>
<feature type="domain" description="tRNA synthetases class I (E and Q) anti-codon binding" evidence="16">
    <location>
        <begin position="545"/>
        <end position="614"/>
    </location>
</feature>
<comment type="subcellular location">
    <subcellularLocation>
        <location evidence="1">Cytoplasm</location>
    </subcellularLocation>
</comment>
<evidence type="ECO:0000256" key="1">
    <source>
        <dbReference type="ARBA" id="ARBA00004496"/>
    </source>
</evidence>
<dbReference type="InterPro" id="IPR020061">
    <property type="entry name" value="Glu_tRNA_lig_a-bdl"/>
</dbReference>
<dbReference type="VEuPathDB" id="MicrosporidiaDB:ECANGB1_705"/>
<dbReference type="GO" id="GO:0004818">
    <property type="term" value="F:glutamate-tRNA ligase activity"/>
    <property type="evidence" value="ECO:0007669"/>
    <property type="project" value="UniProtKB-EC"/>
</dbReference>
<sequence>MYENVAKSEFVNYLLNKKHGKELVSKPILEKHVDREHLGEIFCGFNSEFTGEELHKFIISVQEYLIKTDLNDVQKDLVFGILYSCTGFVKEVKKKGFRYKEISDFYKMQFDANKKYMMQYNAKDKGKISISAPKNVVTRFPPEASGYLHIGHVKAALLNYTMAHDGKMLLRYDDTNPEKEKKEYERAIVEDLKLLGIKDYKMVRSSDWFDKMYELAIQLIKDGLAYCDDTPQEQMREERMHGMASKNRNKTPEENLGIFMEMNKGSKPDFCLRAKMDYENKNKAMRDPVIYRWVGRTHIKTGNKYKIFPTYDFACPIIDSLDGVTLTLRTNEYRDRNPQYYWFIEKLHLKNVPKIHDFSRMNFENTVLSKRKIRFYVDEGYVSGWDDPRVATLRGIKRAGLDMNVLKEYILKQGASQKSSTISWDKLWAANKKAVDKIAARYMAVPAKDVVNVTVYNSNHEHIAVKLESVLKFNKNEQLGKKTLRKSNLILMAQEDAKLLEIGEEFTFMHWGNMIVKEMEKVGGIVKRIELIENLNGDFKTTKHKLTWISKKDAFKFDFVEYGNLQNDKETEDLAEKFNSESKKVEEWLGESDLEFIKAGEYIQIERVAFLICDAPGVFNMLPFTKQKRS</sequence>
<proteinExistence type="inferred from homology"/>
<keyword evidence="5 13" id="KW-0436">Ligase</keyword>
<evidence type="ECO:0000256" key="12">
    <source>
        <dbReference type="ARBA" id="ARBA00070830"/>
    </source>
</evidence>
<dbReference type="EC" id="6.1.1.17" evidence="3"/>
<dbReference type="AlphaFoldDB" id="A0A1Y1S7M3"/>
<evidence type="ECO:0000256" key="13">
    <source>
        <dbReference type="RuleBase" id="RU363037"/>
    </source>
</evidence>
<dbReference type="InterPro" id="IPR020058">
    <property type="entry name" value="Glu/Gln-tRNA-synth_Ib_cat-dom"/>
</dbReference>
<dbReference type="GO" id="GO:0006424">
    <property type="term" value="P:glutamyl-tRNA aminoacylation"/>
    <property type="evidence" value="ECO:0007669"/>
    <property type="project" value="EnsemblFungi"/>
</dbReference>
<dbReference type="PRINTS" id="PR00987">
    <property type="entry name" value="TRNASYNTHGLU"/>
</dbReference>
<dbReference type="GO" id="GO:0005524">
    <property type="term" value="F:ATP binding"/>
    <property type="evidence" value="ECO:0007669"/>
    <property type="project" value="UniProtKB-KW"/>
</dbReference>
<evidence type="ECO:0000256" key="5">
    <source>
        <dbReference type="ARBA" id="ARBA00022598"/>
    </source>
</evidence>
<evidence type="ECO:0000256" key="7">
    <source>
        <dbReference type="ARBA" id="ARBA00022840"/>
    </source>
</evidence>
<dbReference type="InterPro" id="IPR014729">
    <property type="entry name" value="Rossmann-like_a/b/a_fold"/>
</dbReference>
<dbReference type="Pfam" id="PF00749">
    <property type="entry name" value="tRNA-synt_1c"/>
    <property type="match status" value="1"/>
</dbReference>
<dbReference type="InterPro" id="IPR000924">
    <property type="entry name" value="Glu/Gln-tRNA-synth"/>
</dbReference>
<feature type="domain" description="Glutamyl/glutaminyl-tRNA synthetase class Ib anti-codon binding" evidence="15">
    <location>
        <begin position="439"/>
        <end position="530"/>
    </location>
</feature>
<evidence type="ECO:0000256" key="2">
    <source>
        <dbReference type="ARBA" id="ARBA00008927"/>
    </source>
</evidence>
<dbReference type="EMBL" id="LWDP01000020">
    <property type="protein sequence ID" value="ORD94442.1"/>
    <property type="molecule type" value="Genomic_DNA"/>
</dbReference>
<dbReference type="InterPro" id="IPR004526">
    <property type="entry name" value="Glu-tRNA-synth_arc/euk"/>
</dbReference>
<keyword evidence="18" id="KW-1185">Reference proteome</keyword>
<dbReference type="InterPro" id="IPR050132">
    <property type="entry name" value="Gln/Glu-tRNA_Ligase"/>
</dbReference>
<evidence type="ECO:0000256" key="3">
    <source>
        <dbReference type="ARBA" id="ARBA00012835"/>
    </source>
</evidence>
<dbReference type="Gene3D" id="3.90.800.10">
    <property type="entry name" value="Glutamyl-tRNA Synthetase, Domain 3"/>
    <property type="match status" value="1"/>
</dbReference>
<dbReference type="SUPFAM" id="SSF52374">
    <property type="entry name" value="Nucleotidylyl transferase"/>
    <property type="match status" value="1"/>
</dbReference>
<dbReference type="Gene3D" id="1.10.1160.10">
    <property type="entry name" value="Glutamyl-trna Synthetase, Domain 2"/>
    <property type="match status" value="1"/>
</dbReference>
<feature type="domain" description="Glutamyl/glutaminyl-tRNA synthetase class Ib catalytic" evidence="14">
    <location>
        <begin position="136"/>
        <end position="436"/>
    </location>
</feature>
<dbReference type="InterPro" id="IPR001412">
    <property type="entry name" value="aa-tRNA-synth_I_CS"/>
</dbReference>
<dbReference type="PROSITE" id="PS00178">
    <property type="entry name" value="AA_TRNA_LIGASE_I"/>
    <property type="match status" value="1"/>
</dbReference>
<dbReference type="GO" id="GO:0010494">
    <property type="term" value="C:cytoplasmic stress granule"/>
    <property type="evidence" value="ECO:0007669"/>
    <property type="project" value="EnsemblFungi"/>
</dbReference>
<dbReference type="SUPFAM" id="SSF50715">
    <property type="entry name" value="Ribosomal protein L25-like"/>
    <property type="match status" value="1"/>
</dbReference>
<evidence type="ECO:0000259" key="16">
    <source>
        <dbReference type="Pfam" id="PF20974"/>
    </source>
</evidence>
<comment type="similarity">
    <text evidence="2">Belongs to the class-I aminoacyl-tRNA synthetase family. Glutamate--tRNA ligase type 2 subfamily.</text>
</comment>
<dbReference type="FunFam" id="3.90.800.10:FF:000001">
    <property type="entry name" value="Glutamine--tRNA ligase"/>
    <property type="match status" value="1"/>
</dbReference>
<keyword evidence="6 13" id="KW-0547">Nucleotide-binding</keyword>
<keyword evidence="8 13" id="KW-0648">Protein biosynthesis</keyword>
<dbReference type="GO" id="GO:0017102">
    <property type="term" value="C:methionyl glutamyl tRNA synthetase complex"/>
    <property type="evidence" value="ECO:0007669"/>
    <property type="project" value="EnsemblFungi"/>
</dbReference>
<dbReference type="GO" id="GO:0005829">
    <property type="term" value="C:cytosol"/>
    <property type="evidence" value="ECO:0007669"/>
    <property type="project" value="TreeGrafter"/>
</dbReference>
<gene>
    <name evidence="17" type="primary">SYEC</name>
    <name evidence="17" type="ORF">ECANGB1_705</name>
</gene>
<accession>A0A1Y1S7M3</accession>